<dbReference type="Proteomes" id="UP000024635">
    <property type="component" value="Unassembled WGS sequence"/>
</dbReference>
<keyword evidence="5" id="KW-1185">Reference proteome</keyword>
<dbReference type="GO" id="GO:0004190">
    <property type="term" value="F:aspartic-type endopeptidase activity"/>
    <property type="evidence" value="ECO:0007669"/>
    <property type="project" value="InterPro"/>
</dbReference>
<dbReference type="SUPFAM" id="SSF50630">
    <property type="entry name" value="Acid proteases"/>
    <property type="match status" value="1"/>
</dbReference>
<feature type="chain" id="PRO_5001486049" description="Peptidase A1 domain-containing protein" evidence="2">
    <location>
        <begin position="17"/>
        <end position="256"/>
    </location>
</feature>
<dbReference type="CDD" id="cd05471">
    <property type="entry name" value="pepsin_like"/>
    <property type="match status" value="1"/>
</dbReference>
<dbReference type="InterPro" id="IPR001969">
    <property type="entry name" value="Aspartic_peptidase_AS"/>
</dbReference>
<reference evidence="5" key="1">
    <citation type="journal article" date="2015" name="Nat. Genet.">
        <title>The genome and transcriptome of the zoonotic hookworm Ancylostoma ceylanicum identify infection-specific gene families.</title>
        <authorList>
            <person name="Schwarz E.M."/>
            <person name="Hu Y."/>
            <person name="Antoshechkin I."/>
            <person name="Miller M.M."/>
            <person name="Sternberg P.W."/>
            <person name="Aroian R.V."/>
        </authorList>
    </citation>
    <scope>NUCLEOTIDE SEQUENCE</scope>
    <source>
        <strain evidence="5">HY135</strain>
    </source>
</reference>
<dbReference type="AlphaFoldDB" id="A0A016S3J3"/>
<dbReference type="Gene3D" id="2.40.70.10">
    <property type="entry name" value="Acid Proteases"/>
    <property type="match status" value="1"/>
</dbReference>
<feature type="domain" description="Peptidase A1" evidence="3">
    <location>
        <begin position="74"/>
        <end position="256"/>
    </location>
</feature>
<dbReference type="PANTHER" id="PTHR47966:SF45">
    <property type="entry name" value="PEPTIDASE A1 DOMAIN-CONTAINING PROTEIN"/>
    <property type="match status" value="1"/>
</dbReference>
<organism evidence="4 5">
    <name type="scientific">Ancylostoma ceylanicum</name>
    <dbReference type="NCBI Taxonomy" id="53326"/>
    <lineage>
        <taxon>Eukaryota</taxon>
        <taxon>Metazoa</taxon>
        <taxon>Ecdysozoa</taxon>
        <taxon>Nematoda</taxon>
        <taxon>Chromadorea</taxon>
        <taxon>Rhabditida</taxon>
        <taxon>Rhabditina</taxon>
        <taxon>Rhabditomorpha</taxon>
        <taxon>Strongyloidea</taxon>
        <taxon>Ancylostomatidae</taxon>
        <taxon>Ancylostomatinae</taxon>
        <taxon>Ancylostoma</taxon>
    </lineage>
</organism>
<dbReference type="OrthoDB" id="5874963at2759"/>
<proteinExistence type="inferred from homology"/>
<dbReference type="InterPro" id="IPR033121">
    <property type="entry name" value="PEPTIDASE_A1"/>
</dbReference>
<dbReference type="InterPro" id="IPR001461">
    <property type="entry name" value="Aspartic_peptidase_A1"/>
</dbReference>
<name>A0A016S3J3_9BILA</name>
<gene>
    <name evidence="4" type="primary">Acey_s0309.g2069</name>
    <name evidence="4" type="ORF">Y032_0309g2069</name>
</gene>
<comment type="similarity">
    <text evidence="1">Belongs to the peptidase A1 family.</text>
</comment>
<dbReference type="InterPro" id="IPR021109">
    <property type="entry name" value="Peptidase_aspartic_dom_sf"/>
</dbReference>
<evidence type="ECO:0000313" key="5">
    <source>
        <dbReference type="Proteomes" id="UP000024635"/>
    </source>
</evidence>
<dbReference type="GO" id="GO:0006508">
    <property type="term" value="P:proteolysis"/>
    <property type="evidence" value="ECO:0007669"/>
    <property type="project" value="InterPro"/>
</dbReference>
<evidence type="ECO:0000256" key="2">
    <source>
        <dbReference type="SAM" id="SignalP"/>
    </source>
</evidence>
<protein>
    <recommendedName>
        <fullName evidence="3">Peptidase A1 domain-containing protein</fullName>
    </recommendedName>
</protein>
<keyword evidence="2" id="KW-0732">Signal</keyword>
<sequence length="256" mass="28784">MRGIFLLLVVFGTTLSEVHKVSLSKITSPKVQMLRAGTWTKYVEEMDRRRLQIPKMNSGGRHAQDLIDYGDIEYLGEITVGTPQQKFRVLIDTGSSTLWVPDRSCFKQPDRPPECESSQCDVGLICDVFCAEKFCCTLKVNNTEDNFCRRRRRFDSRKSSTYVKSGKKEFRIPYVNGDVDGFFGNDTVRLGAEGTDQLVIPGTEFGQGVKIDSIFGYMIEVSVRIGNSVTVKDPGASSSNSLLQGRAQQYYQINSR</sequence>
<dbReference type="PROSITE" id="PS51767">
    <property type="entry name" value="PEPTIDASE_A1"/>
    <property type="match status" value="1"/>
</dbReference>
<evidence type="ECO:0000313" key="4">
    <source>
        <dbReference type="EMBL" id="EYB84824.1"/>
    </source>
</evidence>
<evidence type="ECO:0000259" key="3">
    <source>
        <dbReference type="PROSITE" id="PS51767"/>
    </source>
</evidence>
<evidence type="ECO:0000256" key="1">
    <source>
        <dbReference type="ARBA" id="ARBA00007447"/>
    </source>
</evidence>
<dbReference type="PROSITE" id="PS00141">
    <property type="entry name" value="ASP_PROTEASE"/>
    <property type="match status" value="1"/>
</dbReference>
<dbReference type="GO" id="GO:0005764">
    <property type="term" value="C:lysosome"/>
    <property type="evidence" value="ECO:0007669"/>
    <property type="project" value="TreeGrafter"/>
</dbReference>
<dbReference type="PANTHER" id="PTHR47966">
    <property type="entry name" value="BETA-SITE APP-CLEAVING ENZYME, ISOFORM A-RELATED"/>
    <property type="match status" value="1"/>
</dbReference>
<dbReference type="EMBL" id="JARK01001645">
    <property type="protein sequence ID" value="EYB84824.1"/>
    <property type="molecule type" value="Genomic_DNA"/>
</dbReference>
<comment type="caution">
    <text evidence="4">The sequence shown here is derived from an EMBL/GenBank/DDBJ whole genome shotgun (WGS) entry which is preliminary data.</text>
</comment>
<dbReference type="STRING" id="53326.A0A016S3J3"/>
<dbReference type="InterPro" id="IPR034164">
    <property type="entry name" value="Pepsin-like_dom"/>
</dbReference>
<accession>A0A016S3J3</accession>
<dbReference type="Pfam" id="PF00026">
    <property type="entry name" value="Asp"/>
    <property type="match status" value="1"/>
</dbReference>
<feature type="signal peptide" evidence="2">
    <location>
        <begin position="1"/>
        <end position="16"/>
    </location>
</feature>